<protein>
    <submittedName>
        <fullName evidence="3">DUF3869 domain-containing protein</fullName>
    </submittedName>
</protein>
<dbReference type="SUPFAM" id="SSF49464">
    <property type="entry name" value="Carboxypeptidase regulatory domain-like"/>
    <property type="match status" value="1"/>
</dbReference>
<reference evidence="3 4" key="1">
    <citation type="journal article" date="2019" name="Nat. Med.">
        <title>A library of human gut bacterial isolates paired with longitudinal multiomics data enables mechanistic microbiome research.</title>
        <authorList>
            <person name="Poyet M."/>
            <person name="Groussin M."/>
            <person name="Gibbons S.M."/>
            <person name="Avila-Pacheco J."/>
            <person name="Jiang X."/>
            <person name="Kearney S.M."/>
            <person name="Perrotta A.R."/>
            <person name="Berdy B."/>
            <person name="Zhao S."/>
            <person name="Lieberman T.D."/>
            <person name="Swanson P.K."/>
            <person name="Smith M."/>
            <person name="Roesemann S."/>
            <person name="Alexander J.E."/>
            <person name="Rich S.A."/>
            <person name="Livny J."/>
            <person name="Vlamakis H."/>
            <person name="Clish C."/>
            <person name="Bullock K."/>
            <person name="Deik A."/>
            <person name="Scott J."/>
            <person name="Pierce K.A."/>
            <person name="Xavier R.J."/>
            <person name="Alm E.J."/>
        </authorList>
    </citation>
    <scope>NUCLEOTIDE SEQUENCE [LARGE SCALE GENOMIC DNA]</scope>
    <source>
        <strain evidence="3 4">BIOML-A6</strain>
    </source>
</reference>
<evidence type="ECO:0000259" key="2">
    <source>
        <dbReference type="Pfam" id="PF12985"/>
    </source>
</evidence>
<evidence type="ECO:0000313" key="3">
    <source>
        <dbReference type="EMBL" id="KAA5410124.1"/>
    </source>
</evidence>
<name>A0A108T1K0_9BACE</name>
<feature type="domain" description="DUF3869" evidence="2">
    <location>
        <begin position="47"/>
        <end position="128"/>
    </location>
</feature>
<dbReference type="RefSeq" id="WP_007217781.1">
    <property type="nucleotide sequence ID" value="NZ_CABMLT010000043.1"/>
</dbReference>
<accession>A0A108T1K0</accession>
<dbReference type="GeneID" id="66307782"/>
<organism evidence="3 4">
    <name type="scientific">Bacteroides cellulosilyticus</name>
    <dbReference type="NCBI Taxonomy" id="246787"/>
    <lineage>
        <taxon>Bacteria</taxon>
        <taxon>Pseudomonadati</taxon>
        <taxon>Bacteroidota</taxon>
        <taxon>Bacteroidia</taxon>
        <taxon>Bacteroidales</taxon>
        <taxon>Bacteroidaceae</taxon>
        <taxon>Bacteroides</taxon>
    </lineage>
</organism>
<gene>
    <name evidence="3" type="ORF">F2Y81_29605</name>
</gene>
<dbReference type="InterPro" id="IPR024620">
    <property type="entry name" value="DUF3869"/>
</dbReference>
<dbReference type="Proteomes" id="UP000448877">
    <property type="component" value="Unassembled WGS sequence"/>
</dbReference>
<feature type="signal peptide" evidence="1">
    <location>
        <begin position="1"/>
        <end position="17"/>
    </location>
</feature>
<proteinExistence type="predicted"/>
<dbReference type="AlphaFoldDB" id="A0A108T1K0"/>
<feature type="chain" id="PRO_5030020035" evidence="1">
    <location>
        <begin position="18"/>
        <end position="628"/>
    </location>
</feature>
<evidence type="ECO:0000313" key="4">
    <source>
        <dbReference type="Proteomes" id="UP000448877"/>
    </source>
</evidence>
<dbReference type="Pfam" id="PF12985">
    <property type="entry name" value="DUF3869"/>
    <property type="match status" value="1"/>
</dbReference>
<sequence>MKKKSFLSGINTKIVLAALALSSVMLTGCYKDEGLDTNGPAGVVTLPDATYTLTGSIYDAETMEAITPTSVTVTNSTATVKQGSYSAVVAPGDVTITVKAAGYKDVTTTVYIQPVEKGQAVVYTQPIAMISSAVKPELVDQTYNLNVKAFELDGMTEVAEYTVKVNGADVANPYVGGAYGVLVTADGYHAYSTVVSLPAVKVEKGTATMDVEVKALLTKVDAPAPTKVNFIVNFQTTNGTYFNVQRAWLLNNGVEVADAVATNTSFFSYSMDKEDVKGTYAIAYQYEANINGEPTVLRGTQTVDAKDNYLAFVTFEINDKGEITDSSDELPAIAEETITVPISGGTVTLPGSKVDAEGNIIPNATINGEAVETITLQRLYGEEINEPATLRAYSGTPDGTQFVDPIIINFADVYGGELGDLVVKYKQENGTWASEVNEFTTVKLGEDGYQMKIKHFSEFKADLNLEPEAPLAKADSIVKTTTIGKNNDNEGSTDITIKYNYTEGVIYEKSIKDAVIEAGVKNALAQDFIAQTIKNYLNANGYGEFGETDHATEKKFTVPEYTRVESITTTQHISNITIVFVVNKYQIKMNIEKYTNKVFKVNMTPINHGHGHGHGNDFNAGGGIVEAE</sequence>
<dbReference type="Gene3D" id="2.60.40.1120">
    <property type="entry name" value="Carboxypeptidase-like, regulatory domain"/>
    <property type="match status" value="1"/>
</dbReference>
<dbReference type="PROSITE" id="PS51257">
    <property type="entry name" value="PROKAR_LIPOPROTEIN"/>
    <property type="match status" value="1"/>
</dbReference>
<keyword evidence="1" id="KW-0732">Signal</keyword>
<dbReference type="EMBL" id="VVYV01000141">
    <property type="protein sequence ID" value="KAA5410124.1"/>
    <property type="molecule type" value="Genomic_DNA"/>
</dbReference>
<comment type="caution">
    <text evidence="3">The sequence shown here is derived from an EMBL/GenBank/DDBJ whole genome shotgun (WGS) entry which is preliminary data.</text>
</comment>
<evidence type="ECO:0000256" key="1">
    <source>
        <dbReference type="SAM" id="SignalP"/>
    </source>
</evidence>
<dbReference type="InterPro" id="IPR008969">
    <property type="entry name" value="CarboxyPept-like_regulatory"/>
</dbReference>